<proteinExistence type="predicted"/>
<gene>
    <name evidence="1" type="ORF">H1P_230053</name>
</gene>
<reference evidence="1 2" key="1">
    <citation type="submission" date="2019-01" db="EMBL/GenBank/DDBJ databases">
        <authorList>
            <person name="Brito A."/>
        </authorList>
    </citation>
    <scope>NUCLEOTIDE SEQUENCE [LARGE SCALE GENOMIC DNA]</scope>
    <source>
        <strain evidence="1">1</strain>
    </source>
</reference>
<sequence>MIVTYSQENKKRIFTTPPSTLSLSTNTINIPSTVISVEVAEDESVEWIWTIYPDGQKVVTGYNIIKNS</sequence>
<name>A0A563VRG1_9CYAN</name>
<dbReference type="RefSeq" id="WP_144864815.1">
    <property type="nucleotide sequence ID" value="NZ_LR213784.1"/>
</dbReference>
<accession>A0A563VRG1</accession>
<evidence type="ECO:0000313" key="2">
    <source>
        <dbReference type="Proteomes" id="UP000320055"/>
    </source>
</evidence>
<dbReference type="Proteomes" id="UP000320055">
    <property type="component" value="Unassembled WGS sequence"/>
</dbReference>
<dbReference type="OrthoDB" id="583324at2"/>
<dbReference type="AlphaFoldDB" id="A0A563VRG1"/>
<keyword evidence="2" id="KW-1185">Reference proteome</keyword>
<evidence type="ECO:0000313" key="1">
    <source>
        <dbReference type="EMBL" id="VEP13989.1"/>
    </source>
</evidence>
<dbReference type="EMBL" id="CAACVJ010000146">
    <property type="protein sequence ID" value="VEP13989.1"/>
    <property type="molecule type" value="Genomic_DNA"/>
</dbReference>
<organism evidence="1 2">
    <name type="scientific">Hyella patelloides LEGE 07179</name>
    <dbReference type="NCBI Taxonomy" id="945734"/>
    <lineage>
        <taxon>Bacteria</taxon>
        <taxon>Bacillati</taxon>
        <taxon>Cyanobacteriota</taxon>
        <taxon>Cyanophyceae</taxon>
        <taxon>Pleurocapsales</taxon>
        <taxon>Hyellaceae</taxon>
        <taxon>Hyella</taxon>
    </lineage>
</organism>
<protein>
    <submittedName>
        <fullName evidence="1">Uncharacterized protein</fullName>
    </submittedName>
</protein>